<dbReference type="GO" id="GO:0008168">
    <property type="term" value="F:methyltransferase activity"/>
    <property type="evidence" value="ECO:0007669"/>
    <property type="project" value="UniProtKB-KW"/>
</dbReference>
<keyword evidence="1" id="KW-0489">Methyltransferase</keyword>
<dbReference type="Pfam" id="PF13489">
    <property type="entry name" value="Methyltransf_23"/>
    <property type="match status" value="1"/>
</dbReference>
<accession>A0A327X8L8</accession>
<gene>
    <name evidence="1" type="ORF">LX87_00116</name>
</gene>
<protein>
    <submittedName>
        <fullName evidence="1">Methyltransferase family protein</fullName>
    </submittedName>
</protein>
<dbReference type="OrthoDB" id="9791837at2"/>
<dbReference type="RefSeq" id="WP_111626237.1">
    <property type="nucleotide sequence ID" value="NZ_QLMC01000001.1"/>
</dbReference>
<reference evidence="1 2" key="1">
    <citation type="submission" date="2018-06" db="EMBL/GenBank/DDBJ databases">
        <title>Genomic Encyclopedia of Archaeal and Bacterial Type Strains, Phase II (KMG-II): from individual species to whole genera.</title>
        <authorList>
            <person name="Goeker M."/>
        </authorList>
    </citation>
    <scope>NUCLEOTIDE SEQUENCE [LARGE SCALE GENOMIC DNA]</scope>
    <source>
        <strain evidence="1 2">DSM 21851</strain>
    </source>
</reference>
<dbReference type="EMBL" id="QLMC01000001">
    <property type="protein sequence ID" value="RAK02002.1"/>
    <property type="molecule type" value="Genomic_DNA"/>
</dbReference>
<organism evidence="1 2">
    <name type="scientific">Larkinella arboricola</name>
    <dbReference type="NCBI Taxonomy" id="643671"/>
    <lineage>
        <taxon>Bacteria</taxon>
        <taxon>Pseudomonadati</taxon>
        <taxon>Bacteroidota</taxon>
        <taxon>Cytophagia</taxon>
        <taxon>Cytophagales</taxon>
        <taxon>Spirosomataceae</taxon>
        <taxon>Larkinella</taxon>
    </lineage>
</organism>
<comment type="caution">
    <text evidence="1">The sequence shown here is derived from an EMBL/GenBank/DDBJ whole genome shotgun (WGS) entry which is preliminary data.</text>
</comment>
<dbReference type="SUPFAM" id="SSF53335">
    <property type="entry name" value="S-adenosyl-L-methionine-dependent methyltransferases"/>
    <property type="match status" value="1"/>
</dbReference>
<dbReference type="InterPro" id="IPR029063">
    <property type="entry name" value="SAM-dependent_MTases_sf"/>
</dbReference>
<keyword evidence="1" id="KW-0808">Transferase</keyword>
<evidence type="ECO:0000313" key="2">
    <source>
        <dbReference type="Proteomes" id="UP000248790"/>
    </source>
</evidence>
<dbReference type="PANTHER" id="PTHR43861">
    <property type="entry name" value="TRANS-ACONITATE 2-METHYLTRANSFERASE-RELATED"/>
    <property type="match status" value="1"/>
</dbReference>
<name>A0A327X8L8_LARAB</name>
<dbReference type="AlphaFoldDB" id="A0A327X8L8"/>
<dbReference type="CDD" id="cd02440">
    <property type="entry name" value="AdoMet_MTases"/>
    <property type="match status" value="1"/>
</dbReference>
<dbReference type="GO" id="GO:0032259">
    <property type="term" value="P:methylation"/>
    <property type="evidence" value="ECO:0007669"/>
    <property type="project" value="UniProtKB-KW"/>
</dbReference>
<keyword evidence="2" id="KW-1185">Reference proteome</keyword>
<evidence type="ECO:0000313" key="1">
    <source>
        <dbReference type="EMBL" id="RAK02002.1"/>
    </source>
</evidence>
<proteinExistence type="predicted"/>
<dbReference type="Proteomes" id="UP000248790">
    <property type="component" value="Unassembled WGS sequence"/>
</dbReference>
<sequence>MTCRICGSEGEKKYFTVKEMMLGTREAFVYFQCDQCECLQIQDIPDDLSRYYPQDYNGFEPPKANLFQGINGFIKKNKYLASLFPDKDSFRAFKVLFPARQYDILGSLSLSLNTRILDVGSGRGAFLYPLYELGMKNVQGVDPFIPETITYPNGYKIEKNYIQHVKGKWDIIMYNHSFEHVPDPLENLKAVYALLEPTGYCIIRIPTVSSYAWEHYGTNWFQLDAPRHLYLHSVKSIQVLLAQADLTLKKIIYDSTSAQFTNSEKYKNDIGLYEDASRLYAGFLDRKIKKVEYARRANQLNKEGRGDQAAFIITK</sequence>
<dbReference type="Gene3D" id="3.40.50.150">
    <property type="entry name" value="Vaccinia Virus protein VP39"/>
    <property type="match status" value="1"/>
</dbReference>